<dbReference type="WBParaSite" id="ES5_v2.g6689.t1">
    <property type="protein sequence ID" value="ES5_v2.g6689.t1"/>
    <property type="gene ID" value="ES5_v2.g6689"/>
</dbReference>
<evidence type="ECO:0000313" key="1">
    <source>
        <dbReference type="Proteomes" id="UP000887579"/>
    </source>
</evidence>
<dbReference type="Proteomes" id="UP000887579">
    <property type="component" value="Unplaced"/>
</dbReference>
<organism evidence="1 2">
    <name type="scientific">Panagrolaimus sp. ES5</name>
    <dbReference type="NCBI Taxonomy" id="591445"/>
    <lineage>
        <taxon>Eukaryota</taxon>
        <taxon>Metazoa</taxon>
        <taxon>Ecdysozoa</taxon>
        <taxon>Nematoda</taxon>
        <taxon>Chromadorea</taxon>
        <taxon>Rhabditida</taxon>
        <taxon>Tylenchina</taxon>
        <taxon>Panagrolaimomorpha</taxon>
        <taxon>Panagrolaimoidea</taxon>
        <taxon>Panagrolaimidae</taxon>
        <taxon>Panagrolaimus</taxon>
    </lineage>
</organism>
<sequence>MLAFFMSSVIAADPIETLLPNQEDVQSQRFSPELVYPSCIPHHITKTYRLIPPQPFNCSMVPTTTYSRRMFETYVPKTRQLLIPIYECNAKVFDIIITPVWKFWKRDYNLFKGYARVHQEECREFVETRLARGVPFTLDGFHQYKSNGHYSKIDDRNHIATIFYVRFGEATTVDLKFLFSPMVDLSACTVKEGSCLLQNSTIVWTVPSEEELCPVVKAGIFTGLVTEDEHMVLLEETQTAFFFSNKTAPEDIVNCTNDKIIKMKNGVYLFTSPELDNAYLPKAEDSKRKKKQTSELYEGEYLSETVDPGTKHMEIEKRPATIADLELLVMIREASDRLYPIRNDTYYGIHPKAHSLMNNATWKMSTATRAEAADTQQMSYFVNSRIQYTIQQMYDRSLRDMNTLFQHICYFHNKDVETSIALMHVSPSEGVRKLLGDRGVVAKWEGSVLLVSRCPLITAQEIHWDQQYKGECFTKPPAIINGSLFFVDLSKQEFVNSAETVSCAARPSLVRKLNNGSYANHMEIIVLQEIQEEKSFKPQKQDIELQAGSIFQSDTNNMLASTKLMSRLLNRILNYEMQIVDSTKKDKEPVVLSIDTIDEIIEQAKNTTKEGFLSSSYNYVKEIAENIFREWKEWVSLVIFMILVPVALYFTRAIWWYFLVKICAYFKCKKRNQNQDFQTCHIVINNSLSTEEALLAKRNDRTDIHEDDEIEESEA</sequence>
<evidence type="ECO:0000313" key="2">
    <source>
        <dbReference type="WBParaSite" id="ES5_v2.g6689.t1"/>
    </source>
</evidence>
<protein>
    <submittedName>
        <fullName evidence="2">Envelope protein</fullName>
    </submittedName>
</protein>
<accession>A0AC34GQI2</accession>
<name>A0AC34GQI2_9BILA</name>
<proteinExistence type="predicted"/>
<reference evidence="2" key="1">
    <citation type="submission" date="2022-11" db="UniProtKB">
        <authorList>
            <consortium name="WormBaseParasite"/>
        </authorList>
    </citation>
    <scope>IDENTIFICATION</scope>
</reference>